<feature type="compositionally biased region" description="Basic and acidic residues" evidence="2">
    <location>
        <begin position="12"/>
        <end position="23"/>
    </location>
</feature>
<evidence type="ECO:0000256" key="2">
    <source>
        <dbReference type="SAM" id="MobiDB-lite"/>
    </source>
</evidence>
<accession>A0A4Q0A0G5</accession>
<dbReference type="PANTHER" id="PTHR12794:SF0">
    <property type="entry name" value="GEM-ASSOCIATED PROTEIN 2"/>
    <property type="match status" value="1"/>
</dbReference>
<evidence type="ECO:0000256" key="1">
    <source>
        <dbReference type="ARBA" id="ARBA00025758"/>
    </source>
</evidence>
<gene>
    <name evidence="3" type="ORF">BJ085DRAFT_32726</name>
</gene>
<dbReference type="STRING" id="215637.A0A4Q0A0G5"/>
<proteinExistence type="inferred from homology"/>
<comment type="similarity">
    <text evidence="1">Belongs to the gemin-2 family.</text>
</comment>
<dbReference type="InterPro" id="IPR035426">
    <property type="entry name" value="Gemin2/Brr1"/>
</dbReference>
<protein>
    <submittedName>
        <fullName evidence="3">Survival motor neuron interacting protein 1-domain-containing protein</fullName>
    </submittedName>
</protein>
<keyword evidence="4" id="KW-1185">Reference proteome</keyword>
<dbReference type="Pfam" id="PF04938">
    <property type="entry name" value="SIP1"/>
    <property type="match status" value="1"/>
</dbReference>
<feature type="region of interest" description="Disordered" evidence="2">
    <location>
        <begin position="1"/>
        <end position="87"/>
    </location>
</feature>
<sequence length="230" mass="25980">MDLPALPVDEEPVVRPDRMDVDPFSHPPTSANKYLRMVRQQARQLPSIAVAQQSPAQPSTRNITPSSTSDNSIFSTSSCAPPPPGLEPREQWQIQLARDFRGRQKKFWRLFNSHKTKDPCRDESMDISAYPASSDKDGWLGYCYGIPTSRPPAANETEAIDSPQGHPPTHALLFRLEQYEVVRLIQHHTNWLKQSRIRLEKEPTAELGVLACCFEPLNPLKSANKHTLYG</sequence>
<dbReference type="Proteomes" id="UP000268162">
    <property type="component" value="Unassembled WGS sequence"/>
</dbReference>
<dbReference type="EMBL" id="ML002260">
    <property type="protein sequence ID" value="RKP39576.1"/>
    <property type="molecule type" value="Genomic_DNA"/>
</dbReference>
<dbReference type="GO" id="GO:0005634">
    <property type="term" value="C:nucleus"/>
    <property type="evidence" value="ECO:0007669"/>
    <property type="project" value="TreeGrafter"/>
</dbReference>
<dbReference type="PANTHER" id="PTHR12794">
    <property type="entry name" value="GEMIN2"/>
    <property type="match status" value="1"/>
</dbReference>
<name>A0A4Q0A0G5_9FUNG</name>
<feature type="compositionally biased region" description="Low complexity" evidence="2">
    <location>
        <begin position="64"/>
        <end position="78"/>
    </location>
</feature>
<dbReference type="GO" id="GO:0000387">
    <property type="term" value="P:spliceosomal snRNP assembly"/>
    <property type="evidence" value="ECO:0007669"/>
    <property type="project" value="InterPro"/>
</dbReference>
<evidence type="ECO:0000313" key="4">
    <source>
        <dbReference type="Proteomes" id="UP000268162"/>
    </source>
</evidence>
<organism evidence="3 4">
    <name type="scientific">Dimargaris cristalligena</name>
    <dbReference type="NCBI Taxonomy" id="215637"/>
    <lineage>
        <taxon>Eukaryota</taxon>
        <taxon>Fungi</taxon>
        <taxon>Fungi incertae sedis</taxon>
        <taxon>Zoopagomycota</taxon>
        <taxon>Kickxellomycotina</taxon>
        <taxon>Dimargaritomycetes</taxon>
        <taxon>Dimargaritales</taxon>
        <taxon>Dimargaritaceae</taxon>
        <taxon>Dimargaris</taxon>
    </lineage>
</organism>
<dbReference type="GO" id="GO:0032797">
    <property type="term" value="C:SMN complex"/>
    <property type="evidence" value="ECO:0007669"/>
    <property type="project" value="TreeGrafter"/>
</dbReference>
<feature type="compositionally biased region" description="Polar residues" evidence="2">
    <location>
        <begin position="50"/>
        <end position="63"/>
    </location>
</feature>
<dbReference type="AlphaFoldDB" id="A0A4Q0A0G5"/>
<reference evidence="4" key="1">
    <citation type="journal article" date="2018" name="Nat. Microbiol.">
        <title>Leveraging single-cell genomics to expand the fungal tree of life.</title>
        <authorList>
            <person name="Ahrendt S.R."/>
            <person name="Quandt C.A."/>
            <person name="Ciobanu D."/>
            <person name="Clum A."/>
            <person name="Salamov A."/>
            <person name="Andreopoulos B."/>
            <person name="Cheng J.F."/>
            <person name="Woyke T."/>
            <person name="Pelin A."/>
            <person name="Henrissat B."/>
            <person name="Reynolds N.K."/>
            <person name="Benny G.L."/>
            <person name="Smith M.E."/>
            <person name="James T.Y."/>
            <person name="Grigoriev I.V."/>
        </authorList>
    </citation>
    <scope>NUCLEOTIDE SEQUENCE [LARGE SCALE GENOMIC DNA]</scope>
    <source>
        <strain evidence="4">RSA 468</strain>
    </source>
</reference>
<evidence type="ECO:0000313" key="3">
    <source>
        <dbReference type="EMBL" id="RKP39576.1"/>
    </source>
</evidence>
<dbReference type="Gene3D" id="1.20.58.1070">
    <property type="match status" value="1"/>
</dbReference>